<accession>A0AAU8HC91</accession>
<gene>
    <name evidence="3" type="ORF">ABUL08_25940</name>
    <name evidence="2" type="ORF">VK199_25860</name>
</gene>
<name>A0AAU8HC91_9ACTN</name>
<reference evidence="3" key="2">
    <citation type="submission" date="2024-06" db="EMBL/GenBank/DDBJ databases">
        <title>Micromonospora mangrovi CCTCC AA 2012012 genome sequences.</title>
        <authorList>
            <person name="Gao J."/>
        </authorList>
    </citation>
    <scope>NUCLEOTIDE SEQUENCE</scope>
    <source>
        <strain evidence="3">CCTCC AA 2012012</strain>
    </source>
</reference>
<reference evidence="2" key="1">
    <citation type="submission" date="2024-01" db="EMBL/GenBank/DDBJ databases">
        <title>The genome sequence of Micromonospora mangrovi CCTCC AA 2012012.</title>
        <authorList>
            <person name="Gao J."/>
        </authorList>
    </citation>
    <scope>NUCLEOTIDE SEQUENCE</scope>
    <source>
        <strain evidence="2">CCTCC AA 2012012</strain>
    </source>
</reference>
<evidence type="ECO:0000256" key="1">
    <source>
        <dbReference type="SAM" id="MobiDB-lite"/>
    </source>
</evidence>
<evidence type="ECO:0000313" key="3">
    <source>
        <dbReference type="EMBL" id="XCH73684.1"/>
    </source>
</evidence>
<organism evidence="3">
    <name type="scientific">Micromonospora sp. CCTCC AA 2012012</name>
    <dbReference type="NCBI Taxonomy" id="3111921"/>
    <lineage>
        <taxon>Bacteria</taxon>
        <taxon>Bacillati</taxon>
        <taxon>Actinomycetota</taxon>
        <taxon>Actinomycetes</taxon>
        <taxon>Micromonosporales</taxon>
        <taxon>Micromonosporaceae</taxon>
        <taxon>Micromonospora</taxon>
    </lineage>
</organism>
<evidence type="ECO:0000313" key="2">
    <source>
        <dbReference type="EMBL" id="XBP92987.1"/>
    </source>
</evidence>
<protein>
    <submittedName>
        <fullName evidence="3">Uncharacterized protein</fullName>
    </submittedName>
</protein>
<dbReference type="EMBL" id="CP159342">
    <property type="protein sequence ID" value="XCH73684.1"/>
    <property type="molecule type" value="Genomic_DNA"/>
</dbReference>
<sequence length="63" mass="7010">MRKPDDQLQQVLAERYGSPVDVAVEQSAPPPVPVRRLADSTDGPQRHRRRALLDALRPKGRAA</sequence>
<dbReference type="RefSeq" id="WP_350932613.1">
    <property type="nucleotide sequence ID" value="NZ_CP157762.1"/>
</dbReference>
<feature type="region of interest" description="Disordered" evidence="1">
    <location>
        <begin position="19"/>
        <end position="48"/>
    </location>
</feature>
<proteinExistence type="predicted"/>
<dbReference type="AlphaFoldDB" id="A0AAU8HC91"/>
<dbReference type="EMBL" id="CP157762">
    <property type="protein sequence ID" value="XBP92987.1"/>
    <property type="molecule type" value="Genomic_DNA"/>
</dbReference>